<evidence type="ECO:0000313" key="2">
    <source>
        <dbReference type="Proteomes" id="UP001501509"/>
    </source>
</evidence>
<dbReference type="EMBL" id="BAAATD010000023">
    <property type="protein sequence ID" value="GAA2637748.1"/>
    <property type="molecule type" value="Genomic_DNA"/>
</dbReference>
<dbReference type="Proteomes" id="UP001501509">
    <property type="component" value="Unassembled WGS sequence"/>
</dbReference>
<sequence>MTAGGRTGAVRIALLGIDGSGKSTLARRLAACPQDAGRRRVVLSSLRAHENPDAPLHGLSRHLDTLSKEADRLGSPDLKLGVLYLQMCTYGVAERLFVRELSARTILTERHPVIDALAYIPLYRPAIERVSGPGRPAALRERLLGLSPAAVEAALAWCEVLSERTGRTVRLDTVATELTGLLDLPVEDRVAALSARFGVTPPDVAVLLDIGVDAALDRLRARGGRPEVHERAELLARAAEGYNEALAALMTLSMTRVHRVRADTAPPAELAARVARLTGL</sequence>
<protein>
    <recommendedName>
        <fullName evidence="3">Thymidylate kinase</fullName>
    </recommendedName>
</protein>
<keyword evidence="2" id="KW-1185">Reference proteome</keyword>
<dbReference type="RefSeq" id="WP_344549102.1">
    <property type="nucleotide sequence ID" value="NZ_BAAATD010000023.1"/>
</dbReference>
<evidence type="ECO:0000313" key="1">
    <source>
        <dbReference type="EMBL" id="GAA2637748.1"/>
    </source>
</evidence>
<organism evidence="1 2">
    <name type="scientific">Actinomadura fulvescens</name>
    <dbReference type="NCBI Taxonomy" id="46160"/>
    <lineage>
        <taxon>Bacteria</taxon>
        <taxon>Bacillati</taxon>
        <taxon>Actinomycetota</taxon>
        <taxon>Actinomycetes</taxon>
        <taxon>Streptosporangiales</taxon>
        <taxon>Thermomonosporaceae</taxon>
        <taxon>Actinomadura</taxon>
    </lineage>
</organism>
<dbReference type="Gene3D" id="3.40.50.300">
    <property type="entry name" value="P-loop containing nucleotide triphosphate hydrolases"/>
    <property type="match status" value="2"/>
</dbReference>
<proteinExistence type="predicted"/>
<gene>
    <name evidence="1" type="ORF">GCM10010411_91890</name>
</gene>
<dbReference type="SUPFAM" id="SSF52540">
    <property type="entry name" value="P-loop containing nucleoside triphosphate hydrolases"/>
    <property type="match status" value="1"/>
</dbReference>
<reference evidence="2" key="1">
    <citation type="journal article" date="2019" name="Int. J. Syst. Evol. Microbiol.">
        <title>The Global Catalogue of Microorganisms (GCM) 10K type strain sequencing project: providing services to taxonomists for standard genome sequencing and annotation.</title>
        <authorList>
            <consortium name="The Broad Institute Genomics Platform"/>
            <consortium name="The Broad Institute Genome Sequencing Center for Infectious Disease"/>
            <person name="Wu L."/>
            <person name="Ma J."/>
        </authorList>
    </citation>
    <scope>NUCLEOTIDE SEQUENCE [LARGE SCALE GENOMIC DNA]</scope>
    <source>
        <strain evidence="2">JCM 6833</strain>
    </source>
</reference>
<name>A0ABP6DA64_9ACTN</name>
<dbReference type="InterPro" id="IPR027417">
    <property type="entry name" value="P-loop_NTPase"/>
</dbReference>
<accession>A0ABP6DA64</accession>
<evidence type="ECO:0008006" key="3">
    <source>
        <dbReference type="Google" id="ProtNLM"/>
    </source>
</evidence>
<comment type="caution">
    <text evidence="1">The sequence shown here is derived from an EMBL/GenBank/DDBJ whole genome shotgun (WGS) entry which is preliminary data.</text>
</comment>